<protein>
    <recommendedName>
        <fullName evidence="8">Polysaccharide biosynthesis protein C-terminal domain-containing protein</fullName>
    </recommendedName>
</protein>
<feature type="transmembrane region" description="Helical" evidence="6">
    <location>
        <begin position="193"/>
        <end position="217"/>
    </location>
</feature>
<evidence type="ECO:0000256" key="5">
    <source>
        <dbReference type="ARBA" id="ARBA00023136"/>
    </source>
</evidence>
<feature type="transmembrane region" description="Helical" evidence="6">
    <location>
        <begin position="135"/>
        <end position="155"/>
    </location>
</feature>
<dbReference type="AlphaFoldDB" id="A0A5J4SWP0"/>
<comment type="subcellular location">
    <subcellularLocation>
        <location evidence="1">Cell membrane</location>
        <topology evidence="1">Multi-pass membrane protein</topology>
    </subcellularLocation>
</comment>
<feature type="transmembrane region" description="Helical" evidence="6">
    <location>
        <begin position="354"/>
        <end position="371"/>
    </location>
</feature>
<dbReference type="PANTHER" id="PTHR30250">
    <property type="entry name" value="PST FAMILY PREDICTED COLANIC ACID TRANSPORTER"/>
    <property type="match status" value="1"/>
</dbReference>
<organism evidence="7">
    <name type="scientific">termite gut metagenome</name>
    <dbReference type="NCBI Taxonomy" id="433724"/>
    <lineage>
        <taxon>unclassified sequences</taxon>
        <taxon>metagenomes</taxon>
        <taxon>organismal metagenomes</taxon>
    </lineage>
</organism>
<feature type="transmembrane region" description="Helical" evidence="6">
    <location>
        <begin position="408"/>
        <end position="428"/>
    </location>
</feature>
<accession>A0A5J4SWP0</accession>
<feature type="transmembrane region" description="Helical" evidence="6">
    <location>
        <begin position="238"/>
        <end position="259"/>
    </location>
</feature>
<dbReference type="EMBL" id="SNRY01000032">
    <property type="protein sequence ID" value="KAA6350172.1"/>
    <property type="molecule type" value="Genomic_DNA"/>
</dbReference>
<gene>
    <name evidence="7" type="ORF">EZS27_002438</name>
</gene>
<keyword evidence="2" id="KW-1003">Cell membrane</keyword>
<feature type="transmembrane region" description="Helical" evidence="6">
    <location>
        <begin position="50"/>
        <end position="71"/>
    </location>
</feature>
<comment type="caution">
    <text evidence="7">The sequence shown here is derived from an EMBL/GenBank/DDBJ whole genome shotgun (WGS) entry which is preliminary data.</text>
</comment>
<dbReference type="PANTHER" id="PTHR30250:SF11">
    <property type="entry name" value="O-ANTIGEN TRANSPORTER-RELATED"/>
    <property type="match status" value="1"/>
</dbReference>
<feature type="transmembrane region" description="Helical" evidence="6">
    <location>
        <begin position="279"/>
        <end position="301"/>
    </location>
</feature>
<feature type="transmembrane region" description="Helical" evidence="6">
    <location>
        <begin position="321"/>
        <end position="342"/>
    </location>
</feature>
<keyword evidence="5 6" id="KW-0472">Membrane</keyword>
<feature type="transmembrane region" description="Helical" evidence="6">
    <location>
        <begin position="383"/>
        <end position="402"/>
    </location>
</feature>
<feature type="transmembrane region" description="Helical" evidence="6">
    <location>
        <begin position="92"/>
        <end position="115"/>
    </location>
</feature>
<evidence type="ECO:0000256" key="3">
    <source>
        <dbReference type="ARBA" id="ARBA00022692"/>
    </source>
</evidence>
<feature type="transmembrane region" description="Helical" evidence="6">
    <location>
        <begin position="167"/>
        <end position="187"/>
    </location>
</feature>
<evidence type="ECO:0000256" key="4">
    <source>
        <dbReference type="ARBA" id="ARBA00022989"/>
    </source>
</evidence>
<dbReference type="GO" id="GO:0005886">
    <property type="term" value="C:plasma membrane"/>
    <property type="evidence" value="ECO:0007669"/>
    <property type="project" value="UniProtKB-SubCell"/>
</dbReference>
<evidence type="ECO:0008006" key="8">
    <source>
        <dbReference type="Google" id="ProtNLM"/>
    </source>
</evidence>
<keyword evidence="3 6" id="KW-0812">Transmembrane</keyword>
<evidence type="ECO:0000256" key="2">
    <source>
        <dbReference type="ARBA" id="ARBA00022475"/>
    </source>
</evidence>
<sequence>MNILNIKSGHTRSQNIKKNVIASFIFKGISIGISLLLVPMTLNYLDKERYGLWLTLSSVISWFSLFDIGLGNGFRNKFAEALAVKNVSLARIYVSTTFALLSIIIGIVLIIFFLVNPFLDWRAILNTTIENHGELSLLAIIVFTFFCLQFVFKLVTSVLLADQKPALVDLINMLGSLLSLFIIYILIHVSEGSLLLLGLTLSVCPVLVLILSYFVMFTGKYRIYKPGLQYIDFKQSKGLMGLGFLFFIPQMAGLVVFSTSNVLIAQIFTPSDVTVYNIAFKYFSLITLFFQIILVPFWSAFTEAFVKQDIIWIKNAMHKLILFWGISCLAAIVMVMASDFFYKLWVGNQIKIPIQVSVSLAIYVCIGNWNNIFTSFNIGVSKVFIQVWLSLFGGIIFIPLAILLSRNIGLIGIPIAMGLSILLGSFIVPIQYNKLVNRVADGIWNK</sequence>
<evidence type="ECO:0000256" key="1">
    <source>
        <dbReference type="ARBA" id="ARBA00004651"/>
    </source>
</evidence>
<name>A0A5J4SWP0_9ZZZZ</name>
<keyword evidence="4 6" id="KW-1133">Transmembrane helix</keyword>
<reference evidence="7" key="1">
    <citation type="submission" date="2019-03" db="EMBL/GenBank/DDBJ databases">
        <title>Single cell metagenomics reveals metabolic interactions within the superorganism composed of flagellate Streblomastix strix and complex community of Bacteroidetes bacteria on its surface.</title>
        <authorList>
            <person name="Treitli S.C."/>
            <person name="Kolisko M."/>
            <person name="Husnik F."/>
            <person name="Keeling P."/>
            <person name="Hampl V."/>
        </authorList>
    </citation>
    <scope>NUCLEOTIDE SEQUENCE</scope>
    <source>
        <strain evidence="7">STM</strain>
    </source>
</reference>
<proteinExistence type="predicted"/>
<evidence type="ECO:0000313" key="7">
    <source>
        <dbReference type="EMBL" id="KAA6350172.1"/>
    </source>
</evidence>
<dbReference type="InterPro" id="IPR050833">
    <property type="entry name" value="Poly_Biosynth_Transport"/>
</dbReference>
<evidence type="ECO:0000256" key="6">
    <source>
        <dbReference type="SAM" id="Phobius"/>
    </source>
</evidence>
<feature type="transmembrane region" description="Helical" evidence="6">
    <location>
        <begin position="20"/>
        <end position="38"/>
    </location>
</feature>